<gene>
    <name evidence="2" type="ORF">R5R35_011669</name>
</gene>
<dbReference type="Proteomes" id="UP001378592">
    <property type="component" value="Unassembled WGS sequence"/>
</dbReference>
<name>A0AAN9VA30_9ORTH</name>
<evidence type="ECO:0000256" key="1">
    <source>
        <dbReference type="SAM" id="Phobius"/>
    </source>
</evidence>
<keyword evidence="3" id="KW-1185">Reference proteome</keyword>
<dbReference type="InterPro" id="IPR053077">
    <property type="entry name" value="MARVEL_domain_protein_3"/>
</dbReference>
<feature type="transmembrane region" description="Helical" evidence="1">
    <location>
        <begin position="25"/>
        <end position="47"/>
    </location>
</feature>
<feature type="transmembrane region" description="Helical" evidence="1">
    <location>
        <begin position="59"/>
        <end position="86"/>
    </location>
</feature>
<accession>A0AAN9VA30</accession>
<keyword evidence="1" id="KW-0812">Transmembrane</keyword>
<dbReference type="InterPro" id="IPR031720">
    <property type="entry name" value="DUF4728"/>
</dbReference>
<feature type="transmembrane region" description="Helical" evidence="1">
    <location>
        <begin position="98"/>
        <end position="123"/>
    </location>
</feature>
<proteinExistence type="predicted"/>
<protein>
    <submittedName>
        <fullName evidence="2">Uncharacterized protein</fullName>
    </submittedName>
</protein>
<evidence type="ECO:0000313" key="2">
    <source>
        <dbReference type="EMBL" id="KAK7794389.1"/>
    </source>
</evidence>
<sequence>MSSYTLASHFSPLTSCCGVTLRNGVVWIAELCTFVGIALVIFSGFAIDEVIWHWHHREAYFYSSMHGVAMVLGVAQVATSVLLGLGAVKENPKLLQPWLVFFSVQTVLLLLAMLATCVVIIIYVEPLPIGISLFLITVTYCYTFRYFILVVYSYYRQLNIVTHGQTAGVMQLA</sequence>
<dbReference type="PANTHER" id="PTHR34609">
    <property type="entry name" value="GEO08273P1-RELATED"/>
    <property type="match status" value="1"/>
</dbReference>
<dbReference type="Pfam" id="PF15860">
    <property type="entry name" value="DUF4728"/>
    <property type="match status" value="1"/>
</dbReference>
<dbReference type="EMBL" id="JAZDUA010000335">
    <property type="protein sequence ID" value="KAK7794389.1"/>
    <property type="molecule type" value="Genomic_DNA"/>
</dbReference>
<reference evidence="2 3" key="1">
    <citation type="submission" date="2024-03" db="EMBL/GenBank/DDBJ databases">
        <title>The genome assembly and annotation of the cricket Gryllus longicercus Weissman &amp; Gray.</title>
        <authorList>
            <person name="Szrajer S."/>
            <person name="Gray D."/>
            <person name="Ylla G."/>
        </authorList>
    </citation>
    <scope>NUCLEOTIDE SEQUENCE [LARGE SCALE GENOMIC DNA]</scope>
    <source>
        <strain evidence="2">DAG 2021-001</strain>
        <tissue evidence="2">Whole body minus gut</tissue>
    </source>
</reference>
<dbReference type="PANTHER" id="PTHR34609:SF17">
    <property type="entry name" value="GEO08273P1-RELATED"/>
    <property type="match status" value="1"/>
</dbReference>
<organism evidence="2 3">
    <name type="scientific">Gryllus longicercus</name>
    <dbReference type="NCBI Taxonomy" id="2509291"/>
    <lineage>
        <taxon>Eukaryota</taxon>
        <taxon>Metazoa</taxon>
        <taxon>Ecdysozoa</taxon>
        <taxon>Arthropoda</taxon>
        <taxon>Hexapoda</taxon>
        <taxon>Insecta</taxon>
        <taxon>Pterygota</taxon>
        <taxon>Neoptera</taxon>
        <taxon>Polyneoptera</taxon>
        <taxon>Orthoptera</taxon>
        <taxon>Ensifera</taxon>
        <taxon>Gryllidea</taxon>
        <taxon>Grylloidea</taxon>
        <taxon>Gryllidae</taxon>
        <taxon>Gryllinae</taxon>
        <taxon>Gryllus</taxon>
    </lineage>
</organism>
<evidence type="ECO:0000313" key="3">
    <source>
        <dbReference type="Proteomes" id="UP001378592"/>
    </source>
</evidence>
<comment type="caution">
    <text evidence="2">The sequence shown here is derived from an EMBL/GenBank/DDBJ whole genome shotgun (WGS) entry which is preliminary data.</text>
</comment>
<feature type="transmembrane region" description="Helical" evidence="1">
    <location>
        <begin position="129"/>
        <end position="155"/>
    </location>
</feature>
<keyword evidence="1" id="KW-0472">Membrane</keyword>
<dbReference type="AlphaFoldDB" id="A0AAN9VA30"/>
<keyword evidence="1" id="KW-1133">Transmembrane helix</keyword>